<name>A0A2Z6R9P4_9GLOM</name>
<proteinExistence type="predicted"/>
<dbReference type="EMBL" id="BEXD01001503">
    <property type="protein sequence ID" value="GBB94419.1"/>
    <property type="molecule type" value="Genomic_DNA"/>
</dbReference>
<accession>A0A2Z6R9P4</accession>
<dbReference type="Proteomes" id="UP000247702">
    <property type="component" value="Unassembled WGS sequence"/>
</dbReference>
<reference evidence="1 2" key="1">
    <citation type="submission" date="2017-11" db="EMBL/GenBank/DDBJ databases">
        <title>The genome of Rhizophagus clarus HR1 reveals common genetic basis of auxotrophy among arbuscular mycorrhizal fungi.</title>
        <authorList>
            <person name="Kobayashi Y."/>
        </authorList>
    </citation>
    <scope>NUCLEOTIDE SEQUENCE [LARGE SCALE GENOMIC DNA]</scope>
    <source>
        <strain evidence="1 2">HR1</strain>
    </source>
</reference>
<dbReference type="AlphaFoldDB" id="A0A2Z6R9P4"/>
<gene>
    <name evidence="1" type="ORF">RclHR1_23500002</name>
</gene>
<keyword evidence="2" id="KW-1185">Reference proteome</keyword>
<protein>
    <submittedName>
        <fullName evidence="1">Uncharacterized protein</fullName>
    </submittedName>
</protein>
<sequence>MNKANIHMALRVYLGILTNQDSLAEISSLFENKVRETVSQEISRANQNLVDSVNSNNMQIFPDADTVILPPSLNMSGTKPNKSKKAALKSIEKVYINQIIPNDKMTNVRDIFVYDVSASWSHTKIIAEFKA</sequence>
<organism evidence="1 2">
    <name type="scientific">Rhizophagus clarus</name>
    <dbReference type="NCBI Taxonomy" id="94130"/>
    <lineage>
        <taxon>Eukaryota</taxon>
        <taxon>Fungi</taxon>
        <taxon>Fungi incertae sedis</taxon>
        <taxon>Mucoromycota</taxon>
        <taxon>Glomeromycotina</taxon>
        <taxon>Glomeromycetes</taxon>
        <taxon>Glomerales</taxon>
        <taxon>Glomeraceae</taxon>
        <taxon>Rhizophagus</taxon>
    </lineage>
</organism>
<evidence type="ECO:0000313" key="1">
    <source>
        <dbReference type="EMBL" id="GBB94419.1"/>
    </source>
</evidence>
<comment type="caution">
    <text evidence="1">The sequence shown here is derived from an EMBL/GenBank/DDBJ whole genome shotgun (WGS) entry which is preliminary data.</text>
</comment>
<evidence type="ECO:0000313" key="2">
    <source>
        <dbReference type="Proteomes" id="UP000247702"/>
    </source>
</evidence>